<protein>
    <submittedName>
        <fullName evidence="4">CBS domain-containing protein</fullName>
    </submittedName>
</protein>
<dbReference type="EMBL" id="FONH01000008">
    <property type="protein sequence ID" value="SFF14872.1"/>
    <property type="molecule type" value="Genomic_DNA"/>
</dbReference>
<gene>
    <name evidence="4" type="ORF">SAMN02799615_02581</name>
</gene>
<evidence type="ECO:0000256" key="1">
    <source>
        <dbReference type="ARBA" id="ARBA00023122"/>
    </source>
</evidence>
<dbReference type="InterPro" id="IPR044725">
    <property type="entry name" value="CBSX3_CBS_dom"/>
</dbReference>
<keyword evidence="1 2" id="KW-0129">CBS domain</keyword>
<dbReference type="SMART" id="SM00116">
    <property type="entry name" value="CBS"/>
    <property type="match status" value="2"/>
</dbReference>
<dbReference type="PANTHER" id="PTHR43080:SF2">
    <property type="entry name" value="CBS DOMAIN-CONTAINING PROTEIN"/>
    <property type="match status" value="1"/>
</dbReference>
<evidence type="ECO:0000313" key="5">
    <source>
        <dbReference type="Proteomes" id="UP000199477"/>
    </source>
</evidence>
<feature type="domain" description="CBS" evidence="3">
    <location>
        <begin position="76"/>
        <end position="131"/>
    </location>
</feature>
<dbReference type="InterPro" id="IPR046342">
    <property type="entry name" value="CBS_dom_sf"/>
</dbReference>
<sequence length="143" mass="15848">MRQVKHLLDSKGHQVFSIAEDATVLDAIKHMAERQVGALLVMRGEQLVGMVSERDYARKVILQGRSSAQTSVAEIMSSPALTVGPDTEVEYCMRLCTDSRIRHLPVVHDSRVIGVISIGDLVKAVIEEQAEQIDHLEQYIAGR</sequence>
<dbReference type="CDD" id="cd04623">
    <property type="entry name" value="CBS_pair_bac_euk"/>
    <property type="match status" value="1"/>
</dbReference>
<dbReference type="SUPFAM" id="SSF54631">
    <property type="entry name" value="CBS-domain pair"/>
    <property type="match status" value="1"/>
</dbReference>
<dbReference type="InterPro" id="IPR051257">
    <property type="entry name" value="Diverse_CBS-Domain"/>
</dbReference>
<dbReference type="PANTHER" id="PTHR43080">
    <property type="entry name" value="CBS DOMAIN-CONTAINING PROTEIN CBSX3, MITOCHONDRIAL"/>
    <property type="match status" value="1"/>
</dbReference>
<dbReference type="Pfam" id="PF00571">
    <property type="entry name" value="CBS"/>
    <property type="match status" value="2"/>
</dbReference>
<accession>A0A1I2GBI5</accession>
<dbReference type="Gene3D" id="3.10.580.10">
    <property type="entry name" value="CBS-domain"/>
    <property type="match status" value="1"/>
</dbReference>
<reference evidence="5" key="1">
    <citation type="submission" date="2016-10" db="EMBL/GenBank/DDBJ databases">
        <authorList>
            <person name="Varghese N."/>
            <person name="Submissions S."/>
        </authorList>
    </citation>
    <scope>NUCLEOTIDE SEQUENCE [LARGE SCALE GENOMIC DNA]</scope>
    <source>
        <strain evidence="5">UNC178MFTsu3.1</strain>
    </source>
</reference>
<dbReference type="Proteomes" id="UP000199477">
    <property type="component" value="Unassembled WGS sequence"/>
</dbReference>
<dbReference type="RefSeq" id="WP_026635581.1">
    <property type="nucleotide sequence ID" value="NZ_BAAAGD010000015.1"/>
</dbReference>
<evidence type="ECO:0000259" key="3">
    <source>
        <dbReference type="PROSITE" id="PS51371"/>
    </source>
</evidence>
<dbReference type="InterPro" id="IPR000644">
    <property type="entry name" value="CBS_dom"/>
</dbReference>
<evidence type="ECO:0000313" key="4">
    <source>
        <dbReference type="EMBL" id="SFF14872.1"/>
    </source>
</evidence>
<keyword evidence="5" id="KW-1185">Reference proteome</keyword>
<name>A0A1I2GBI5_9GAMM</name>
<proteinExistence type="predicted"/>
<dbReference type="STRING" id="500610.SAMN02799615_02581"/>
<dbReference type="AlphaFoldDB" id="A0A1I2GBI5"/>
<dbReference type="PROSITE" id="PS51371">
    <property type="entry name" value="CBS"/>
    <property type="match status" value="2"/>
</dbReference>
<feature type="domain" description="CBS" evidence="3">
    <location>
        <begin position="9"/>
        <end position="67"/>
    </location>
</feature>
<evidence type="ECO:0000256" key="2">
    <source>
        <dbReference type="PROSITE-ProRule" id="PRU00703"/>
    </source>
</evidence>
<organism evidence="4 5">
    <name type="scientific">Dyella marensis</name>
    <dbReference type="NCBI Taxonomy" id="500610"/>
    <lineage>
        <taxon>Bacteria</taxon>
        <taxon>Pseudomonadati</taxon>
        <taxon>Pseudomonadota</taxon>
        <taxon>Gammaproteobacteria</taxon>
        <taxon>Lysobacterales</taxon>
        <taxon>Rhodanobacteraceae</taxon>
        <taxon>Dyella</taxon>
    </lineage>
</organism>